<dbReference type="Pfam" id="PF04539">
    <property type="entry name" value="Sigma70_r3"/>
    <property type="match status" value="1"/>
</dbReference>
<comment type="similarity">
    <text evidence="6">Belongs to the sigma-70 factor family. FliA subfamily.</text>
</comment>
<evidence type="ECO:0000256" key="7">
    <source>
        <dbReference type="SAM" id="MobiDB-lite"/>
    </source>
</evidence>
<evidence type="ECO:0000256" key="5">
    <source>
        <dbReference type="ARBA" id="ARBA00023163"/>
    </source>
</evidence>
<dbReference type="Pfam" id="PF04542">
    <property type="entry name" value="Sigma70_r2"/>
    <property type="match status" value="1"/>
</dbReference>
<dbReference type="PANTHER" id="PTHR30385">
    <property type="entry name" value="SIGMA FACTOR F FLAGELLAR"/>
    <property type="match status" value="1"/>
</dbReference>
<dbReference type="PIRSF" id="PIRSF000770">
    <property type="entry name" value="RNA_pol_sigma-SigE/K"/>
    <property type="match status" value="1"/>
</dbReference>
<protein>
    <recommendedName>
        <fullName evidence="6">RNA polymerase sigma factor FliA</fullName>
    </recommendedName>
    <alternativeName>
        <fullName evidence="6">RNA polymerase sigma factor for flagellar operon</fullName>
    </alternativeName>
    <alternativeName>
        <fullName evidence="6">Sigma F</fullName>
    </alternativeName>
    <alternativeName>
        <fullName evidence="6">Sigma-28</fullName>
    </alternativeName>
</protein>
<dbReference type="CDD" id="cd06171">
    <property type="entry name" value="Sigma70_r4"/>
    <property type="match status" value="1"/>
</dbReference>
<keyword evidence="11" id="KW-1185">Reference proteome</keyword>
<name>A0A1M5K8P2_9GAMM</name>
<comment type="caution">
    <text evidence="6">Lacks conserved residue(s) required for the propagation of feature annotation.</text>
</comment>
<dbReference type="InterPro" id="IPR013325">
    <property type="entry name" value="RNA_pol_sigma_r2"/>
</dbReference>
<comment type="function">
    <text evidence="6">Sigma factors are initiation factors that promote the attachment of RNA polymerase to specific initiation sites and are then released. This sigma factor controls the expression of flagella-related genes.</text>
</comment>
<dbReference type="GO" id="GO:0003899">
    <property type="term" value="F:DNA-directed RNA polymerase activity"/>
    <property type="evidence" value="ECO:0007669"/>
    <property type="project" value="InterPro"/>
</dbReference>
<dbReference type="GO" id="GO:0003677">
    <property type="term" value="F:DNA binding"/>
    <property type="evidence" value="ECO:0007669"/>
    <property type="project" value="UniProtKB-UniRule"/>
</dbReference>
<comment type="subcellular location">
    <subcellularLocation>
        <location evidence="6">Cytoplasm</location>
    </subcellularLocation>
</comment>
<evidence type="ECO:0000256" key="2">
    <source>
        <dbReference type="ARBA" id="ARBA00023015"/>
    </source>
</evidence>
<dbReference type="PRINTS" id="PR00046">
    <property type="entry name" value="SIGMA70FCT"/>
</dbReference>
<dbReference type="Proteomes" id="UP000199758">
    <property type="component" value="Unassembled WGS sequence"/>
</dbReference>
<feature type="region of interest" description="Sigma-70 factor domain-2" evidence="6">
    <location>
        <begin position="22"/>
        <end position="94"/>
    </location>
</feature>
<evidence type="ECO:0000256" key="3">
    <source>
        <dbReference type="ARBA" id="ARBA00023082"/>
    </source>
</evidence>
<dbReference type="SUPFAM" id="SSF88946">
    <property type="entry name" value="Sigma2 domain of RNA polymerase sigma factors"/>
    <property type="match status" value="1"/>
</dbReference>
<dbReference type="GO" id="GO:0005737">
    <property type="term" value="C:cytoplasm"/>
    <property type="evidence" value="ECO:0007669"/>
    <property type="project" value="UniProtKB-SubCell"/>
</dbReference>
<dbReference type="GO" id="GO:0006352">
    <property type="term" value="P:DNA-templated transcription initiation"/>
    <property type="evidence" value="ECO:0007669"/>
    <property type="project" value="UniProtKB-UniRule"/>
</dbReference>
<dbReference type="InterPro" id="IPR007630">
    <property type="entry name" value="RNA_pol_sigma70_r4"/>
</dbReference>
<feature type="DNA-binding region" description="H-T-H motif" evidence="6">
    <location>
        <begin position="210"/>
        <end position="229"/>
    </location>
</feature>
<dbReference type="RefSeq" id="WP_084083076.1">
    <property type="nucleotide sequence ID" value="NZ_FQWZ01000001.1"/>
</dbReference>
<keyword evidence="5 6" id="KW-0804">Transcription</keyword>
<dbReference type="GO" id="GO:0016987">
    <property type="term" value="F:sigma factor activity"/>
    <property type="evidence" value="ECO:0007669"/>
    <property type="project" value="UniProtKB-UniRule"/>
</dbReference>
<evidence type="ECO:0000313" key="10">
    <source>
        <dbReference type="EMBL" id="SHG48849.1"/>
    </source>
</evidence>
<dbReference type="NCBIfam" id="TIGR02937">
    <property type="entry name" value="sigma70-ECF"/>
    <property type="match status" value="1"/>
</dbReference>
<dbReference type="STRING" id="490188.SAMN04488068_0406"/>
<dbReference type="AlphaFoldDB" id="A0A1M5K8P2"/>
<dbReference type="InterPro" id="IPR014284">
    <property type="entry name" value="RNA_pol_sigma-70_dom"/>
</dbReference>
<dbReference type="InterPro" id="IPR000943">
    <property type="entry name" value="RNA_pol_sigma70"/>
</dbReference>
<feature type="short sequence motif" description="Interaction with polymerase core subunit RpoC" evidence="6">
    <location>
        <begin position="49"/>
        <end position="52"/>
    </location>
</feature>
<dbReference type="Pfam" id="PF04545">
    <property type="entry name" value="Sigma70_r4"/>
    <property type="match status" value="1"/>
</dbReference>
<feature type="domain" description="RNA polymerase sigma-70" evidence="8">
    <location>
        <begin position="49"/>
        <end position="62"/>
    </location>
</feature>
<keyword evidence="1 6" id="KW-0963">Cytoplasm</keyword>
<evidence type="ECO:0000259" key="9">
    <source>
        <dbReference type="PROSITE" id="PS00716"/>
    </source>
</evidence>
<feature type="compositionally biased region" description="Basic and acidic residues" evidence="7">
    <location>
        <begin position="247"/>
        <end position="263"/>
    </location>
</feature>
<sequence>MNARNCYTTTTRAVDPRSEAGLVQQHADLVKRIAFHVAARLPASVDVEDLIQAGVIGLLEAARHYNGERGASFETYAGIRIRGAMMDELRRGDWAPRSVHRRHREISGAMKTIEQRVGREAREDEIIAELKLTPEAYRAALQDAVQCQVLSLDEPPEGSDDPFEAADPNENPLQSLERDEFQMRLARAISTLPEREKLVLSLYYDDEMNLREIGAVLEVSESRVCQIHGQALLRVRAQLQDWAAADQKPKSRRSADKATDKSAAKSSTLMSQQARAA</sequence>
<dbReference type="PROSITE" id="PS00715">
    <property type="entry name" value="SIGMA70_1"/>
    <property type="match status" value="1"/>
</dbReference>
<evidence type="ECO:0000313" key="11">
    <source>
        <dbReference type="Proteomes" id="UP000199758"/>
    </source>
</evidence>
<reference evidence="10 11" key="1">
    <citation type="submission" date="2016-11" db="EMBL/GenBank/DDBJ databases">
        <authorList>
            <person name="Jaros S."/>
            <person name="Januszkiewicz K."/>
            <person name="Wedrychowicz H."/>
        </authorList>
    </citation>
    <scope>NUCLEOTIDE SEQUENCE [LARGE SCALE GENOMIC DNA]</scope>
    <source>
        <strain evidence="10 11">CGMCC 1.7049</strain>
    </source>
</reference>
<keyword evidence="2 6" id="KW-0805">Transcription regulation</keyword>
<keyword evidence="10" id="KW-0282">Flagellum</keyword>
<dbReference type="PANTHER" id="PTHR30385:SF7">
    <property type="entry name" value="RNA POLYMERASE SIGMA FACTOR FLIA"/>
    <property type="match status" value="1"/>
</dbReference>
<dbReference type="InterPro" id="IPR013324">
    <property type="entry name" value="RNA_pol_sigma_r3/r4-like"/>
</dbReference>
<keyword evidence="4 6" id="KW-0238">DNA-binding</keyword>
<keyword evidence="3 6" id="KW-0731">Sigma factor</keyword>
<dbReference type="Gene3D" id="1.20.140.160">
    <property type="match status" value="1"/>
</dbReference>
<proteinExistence type="inferred from homology"/>
<dbReference type="NCBIfam" id="TIGR02479">
    <property type="entry name" value="FliA_WhiG"/>
    <property type="match status" value="1"/>
</dbReference>
<keyword evidence="10" id="KW-0966">Cell projection</keyword>
<dbReference type="EMBL" id="FQWZ01000001">
    <property type="protein sequence ID" value="SHG48849.1"/>
    <property type="molecule type" value="Genomic_DNA"/>
</dbReference>
<feature type="region of interest" description="Disordered" evidence="7">
    <location>
        <begin position="243"/>
        <end position="277"/>
    </location>
</feature>
<dbReference type="NCBIfam" id="NF005413">
    <property type="entry name" value="PRK06986.1"/>
    <property type="match status" value="1"/>
</dbReference>
<evidence type="ECO:0000259" key="8">
    <source>
        <dbReference type="PROSITE" id="PS00715"/>
    </source>
</evidence>
<dbReference type="InterPro" id="IPR007627">
    <property type="entry name" value="RNA_pol_sigma70_r2"/>
</dbReference>
<dbReference type="InterPro" id="IPR007624">
    <property type="entry name" value="RNA_pol_sigma70_r3"/>
</dbReference>
<dbReference type="HAMAP" id="MF_00962">
    <property type="entry name" value="Sigma70_FliA"/>
    <property type="match status" value="1"/>
</dbReference>
<dbReference type="SUPFAM" id="SSF88659">
    <property type="entry name" value="Sigma3 and sigma4 domains of RNA polymerase sigma factors"/>
    <property type="match status" value="2"/>
</dbReference>
<feature type="domain" description="RNA polymerase sigma-70" evidence="9">
    <location>
        <begin position="209"/>
        <end position="235"/>
    </location>
</feature>
<keyword evidence="10" id="KW-0969">Cilium</keyword>
<dbReference type="Gene3D" id="1.10.1740.10">
    <property type="match status" value="1"/>
</dbReference>
<accession>A0A1M5K8P2</accession>
<evidence type="ECO:0000256" key="1">
    <source>
        <dbReference type="ARBA" id="ARBA00022490"/>
    </source>
</evidence>
<feature type="region of interest" description="Disordered" evidence="7">
    <location>
        <begin position="152"/>
        <end position="171"/>
    </location>
</feature>
<dbReference type="PROSITE" id="PS00716">
    <property type="entry name" value="SIGMA70_2"/>
    <property type="match status" value="1"/>
</dbReference>
<feature type="compositionally biased region" description="Acidic residues" evidence="7">
    <location>
        <begin position="154"/>
        <end position="164"/>
    </location>
</feature>
<feature type="region of interest" description="Sigma-70 factor domain-4" evidence="6">
    <location>
        <begin position="188"/>
        <end position="236"/>
    </location>
</feature>
<dbReference type="OrthoDB" id="9799825at2"/>
<evidence type="ECO:0000256" key="6">
    <source>
        <dbReference type="HAMAP-Rule" id="MF_00962"/>
    </source>
</evidence>
<organism evidence="10 11">
    <name type="scientific">Hydrocarboniphaga daqingensis</name>
    <dbReference type="NCBI Taxonomy" id="490188"/>
    <lineage>
        <taxon>Bacteria</taxon>
        <taxon>Pseudomonadati</taxon>
        <taxon>Pseudomonadota</taxon>
        <taxon>Gammaproteobacteria</taxon>
        <taxon>Nevskiales</taxon>
        <taxon>Nevskiaceae</taxon>
        <taxon>Hydrocarboniphaga</taxon>
    </lineage>
</organism>
<gene>
    <name evidence="6" type="primary">fliA</name>
    <name evidence="10" type="ORF">SAMN04488068_0406</name>
</gene>
<dbReference type="InterPro" id="IPR012845">
    <property type="entry name" value="RNA_pol_sigma_FliA_WhiG"/>
</dbReference>
<evidence type="ECO:0000256" key="4">
    <source>
        <dbReference type="ARBA" id="ARBA00023125"/>
    </source>
</evidence>
<dbReference type="InterPro" id="IPR028617">
    <property type="entry name" value="Sigma70_FliA"/>
</dbReference>